<dbReference type="SUPFAM" id="SSF52540">
    <property type="entry name" value="P-loop containing nucleoside triphosphate hydrolases"/>
    <property type="match status" value="1"/>
</dbReference>
<evidence type="ECO:0000259" key="5">
    <source>
        <dbReference type="PROSITE" id="PS50893"/>
    </source>
</evidence>
<evidence type="ECO:0000313" key="7">
    <source>
        <dbReference type="Proteomes" id="UP000231553"/>
    </source>
</evidence>
<sequence length="298" mass="31657">MGHTSFHSRADRRRSPVALIDVEHLSFAYDAVPVLDDVTLSVAPGEKLAILGGNGSGKTTLAQWIAGWLPRGTFKASQGSVTIEGRSWAELDAATRAGAAQFVGQVPMQQLSGFAFTVRDEIAFGAGNLGLPEPEIRERVQTATAMCNLGHLADRDPFSLSGGEQQRLSIAAAMAMRPRALVLDEPTGNFDPESRDALLAQMAKLPEELAIVWCDVTLGAAMAVAERFVLLDAGRIAYDGDATGLLTHPRTEQIFGLPAVAEAALLLQAQELWPEGTPISADPLKVAQVLRPMLAAAP</sequence>
<dbReference type="InterPro" id="IPR050095">
    <property type="entry name" value="ECF_ABC_transporter_ATP-bd"/>
</dbReference>
<proteinExistence type="inferred from homology"/>
<dbReference type="InterPro" id="IPR027417">
    <property type="entry name" value="P-loop_NTPase"/>
</dbReference>
<dbReference type="PANTHER" id="PTHR43553">
    <property type="entry name" value="HEAVY METAL TRANSPORTER"/>
    <property type="match status" value="1"/>
</dbReference>
<comment type="similarity">
    <text evidence="1">Belongs to the ABC transporter superfamily.</text>
</comment>
<reference evidence="6 7" key="1">
    <citation type="journal article" date="2018" name="Int. J. Syst. Evol. Microbiol.">
        <title>Pseudooceanicola lipolyticus sp. nov., a marine alphaproteobacterium, reclassification of Oceanicola flagellatus as Pseudooceanicola flagellatus comb. nov. and emended description of the genus Pseudooceanicola.</title>
        <authorList>
            <person name="Huang M.-M."/>
            <person name="Guo L.-L."/>
            <person name="Wu Y.-H."/>
            <person name="Lai Q.-L."/>
            <person name="Shao Z.-Z."/>
            <person name="Wang C.-S."/>
            <person name="Wu M."/>
            <person name="Xu X.-W."/>
        </authorList>
    </citation>
    <scope>NUCLEOTIDE SEQUENCE [LARGE SCALE GENOMIC DNA]</scope>
    <source>
        <strain evidence="6 7">157</strain>
    </source>
</reference>
<feature type="domain" description="ABC transporter" evidence="5">
    <location>
        <begin position="20"/>
        <end position="258"/>
    </location>
</feature>
<dbReference type="GO" id="GO:0043190">
    <property type="term" value="C:ATP-binding cassette (ABC) transporter complex"/>
    <property type="evidence" value="ECO:0007669"/>
    <property type="project" value="TreeGrafter"/>
</dbReference>
<dbReference type="AlphaFoldDB" id="A0A2M8J2I5"/>
<dbReference type="Gene3D" id="3.40.50.300">
    <property type="entry name" value="P-loop containing nucleotide triphosphate hydrolases"/>
    <property type="match status" value="1"/>
</dbReference>
<dbReference type="Proteomes" id="UP000231553">
    <property type="component" value="Unassembled WGS sequence"/>
</dbReference>
<name>A0A2M8J2I5_9RHOB</name>
<dbReference type="Pfam" id="PF00005">
    <property type="entry name" value="ABC_tran"/>
    <property type="match status" value="1"/>
</dbReference>
<dbReference type="PROSITE" id="PS50893">
    <property type="entry name" value="ABC_TRANSPORTER_2"/>
    <property type="match status" value="1"/>
</dbReference>
<dbReference type="InterPro" id="IPR015856">
    <property type="entry name" value="ABC_transpr_CbiO/EcfA_su"/>
</dbReference>
<comment type="caution">
    <text evidence="6">The sequence shown here is derived from an EMBL/GenBank/DDBJ whole genome shotgun (WGS) entry which is preliminary data.</text>
</comment>
<organism evidence="6 7">
    <name type="scientific">Pseudooceanicola lipolyticus</name>
    <dbReference type="NCBI Taxonomy" id="2029104"/>
    <lineage>
        <taxon>Bacteria</taxon>
        <taxon>Pseudomonadati</taxon>
        <taxon>Pseudomonadota</taxon>
        <taxon>Alphaproteobacteria</taxon>
        <taxon>Rhodobacterales</taxon>
        <taxon>Paracoccaceae</taxon>
        <taxon>Pseudooceanicola</taxon>
    </lineage>
</organism>
<dbReference type="GO" id="GO:0016887">
    <property type="term" value="F:ATP hydrolysis activity"/>
    <property type="evidence" value="ECO:0007669"/>
    <property type="project" value="InterPro"/>
</dbReference>
<dbReference type="PROSITE" id="PS00211">
    <property type="entry name" value="ABC_TRANSPORTER_1"/>
    <property type="match status" value="1"/>
</dbReference>
<protein>
    <submittedName>
        <fullName evidence="6">Cobalt ABC transporter ATP-binding protein</fullName>
    </submittedName>
</protein>
<dbReference type="GO" id="GO:0042626">
    <property type="term" value="F:ATPase-coupled transmembrane transporter activity"/>
    <property type="evidence" value="ECO:0007669"/>
    <property type="project" value="TreeGrafter"/>
</dbReference>
<dbReference type="InterPro" id="IPR003439">
    <property type="entry name" value="ABC_transporter-like_ATP-bd"/>
</dbReference>
<dbReference type="OrthoDB" id="9782163at2"/>
<keyword evidence="4 6" id="KW-0067">ATP-binding</keyword>
<dbReference type="InterPro" id="IPR017871">
    <property type="entry name" value="ABC_transporter-like_CS"/>
</dbReference>
<keyword evidence="3" id="KW-0547">Nucleotide-binding</keyword>
<evidence type="ECO:0000256" key="1">
    <source>
        <dbReference type="ARBA" id="ARBA00005417"/>
    </source>
</evidence>
<dbReference type="EMBL" id="PGTB01000025">
    <property type="protein sequence ID" value="PJE36989.1"/>
    <property type="molecule type" value="Genomic_DNA"/>
</dbReference>
<dbReference type="CDD" id="cd03225">
    <property type="entry name" value="ABC_cobalt_CbiO_domain1"/>
    <property type="match status" value="1"/>
</dbReference>
<keyword evidence="7" id="KW-1185">Reference proteome</keyword>
<dbReference type="PANTHER" id="PTHR43553:SF24">
    <property type="entry name" value="ENERGY-COUPLING FACTOR TRANSPORTER ATP-BINDING PROTEIN ECFA1"/>
    <property type="match status" value="1"/>
</dbReference>
<evidence type="ECO:0000256" key="2">
    <source>
        <dbReference type="ARBA" id="ARBA00022448"/>
    </source>
</evidence>
<evidence type="ECO:0000313" key="6">
    <source>
        <dbReference type="EMBL" id="PJE36989.1"/>
    </source>
</evidence>
<evidence type="ECO:0000256" key="4">
    <source>
        <dbReference type="ARBA" id="ARBA00022840"/>
    </source>
</evidence>
<accession>A0A2M8J2I5</accession>
<dbReference type="GO" id="GO:0005524">
    <property type="term" value="F:ATP binding"/>
    <property type="evidence" value="ECO:0007669"/>
    <property type="project" value="UniProtKB-KW"/>
</dbReference>
<evidence type="ECO:0000256" key="3">
    <source>
        <dbReference type="ARBA" id="ARBA00022741"/>
    </source>
</evidence>
<dbReference type="SMART" id="SM00382">
    <property type="entry name" value="AAA"/>
    <property type="match status" value="1"/>
</dbReference>
<keyword evidence="2" id="KW-0813">Transport</keyword>
<dbReference type="InterPro" id="IPR003593">
    <property type="entry name" value="AAA+_ATPase"/>
</dbReference>
<gene>
    <name evidence="6" type="ORF">CVM52_09385</name>
</gene>